<evidence type="ECO:0000313" key="4">
    <source>
        <dbReference type="Proteomes" id="UP000054007"/>
    </source>
</evidence>
<dbReference type="SUPFAM" id="SSF53474">
    <property type="entry name" value="alpha/beta-Hydrolases"/>
    <property type="match status" value="1"/>
</dbReference>
<dbReference type="GO" id="GO:0046464">
    <property type="term" value="P:acylglycerol catabolic process"/>
    <property type="evidence" value="ECO:0007669"/>
    <property type="project" value="TreeGrafter"/>
</dbReference>
<evidence type="ECO:0000313" key="3">
    <source>
        <dbReference type="EMBL" id="KIY67280.1"/>
    </source>
</evidence>
<keyword evidence="3" id="KW-0378">Hydrolase</keyword>
<organism evidence="3 4">
    <name type="scientific">Cylindrobasidium torrendii FP15055 ss-10</name>
    <dbReference type="NCBI Taxonomy" id="1314674"/>
    <lineage>
        <taxon>Eukaryota</taxon>
        <taxon>Fungi</taxon>
        <taxon>Dikarya</taxon>
        <taxon>Basidiomycota</taxon>
        <taxon>Agaricomycotina</taxon>
        <taxon>Agaricomycetes</taxon>
        <taxon>Agaricomycetidae</taxon>
        <taxon>Agaricales</taxon>
        <taxon>Marasmiineae</taxon>
        <taxon>Physalacriaceae</taxon>
        <taxon>Cylindrobasidium</taxon>
    </lineage>
</organism>
<dbReference type="AlphaFoldDB" id="A0A0D7BAN6"/>
<dbReference type="Gene3D" id="3.40.50.1820">
    <property type="entry name" value="alpha/beta hydrolase"/>
    <property type="match status" value="1"/>
</dbReference>
<dbReference type="InterPro" id="IPR050266">
    <property type="entry name" value="AB_hydrolase_sf"/>
</dbReference>
<name>A0A0D7BAN6_9AGAR</name>
<dbReference type="GO" id="GO:0047372">
    <property type="term" value="F:monoacylglycerol lipase activity"/>
    <property type="evidence" value="ECO:0007669"/>
    <property type="project" value="TreeGrafter"/>
</dbReference>
<dbReference type="EMBL" id="KN880530">
    <property type="protein sequence ID" value="KIY67280.1"/>
    <property type="molecule type" value="Genomic_DNA"/>
</dbReference>
<dbReference type="Pfam" id="PF00561">
    <property type="entry name" value="Abhydrolase_1"/>
    <property type="match status" value="1"/>
</dbReference>
<dbReference type="InterPro" id="IPR029058">
    <property type="entry name" value="AB_hydrolase_fold"/>
</dbReference>
<gene>
    <name evidence="3" type="ORF">CYLTODRAFT_353570</name>
</gene>
<protein>
    <submittedName>
        <fullName evidence="3">Alpha/beta-hydrolase</fullName>
    </submittedName>
</protein>
<accession>A0A0D7BAN6</accession>
<evidence type="ECO:0000259" key="2">
    <source>
        <dbReference type="Pfam" id="PF00561"/>
    </source>
</evidence>
<dbReference type="Proteomes" id="UP000054007">
    <property type="component" value="Unassembled WGS sequence"/>
</dbReference>
<evidence type="ECO:0000256" key="1">
    <source>
        <dbReference type="SAM" id="MobiDB-lite"/>
    </source>
</evidence>
<reference evidence="3 4" key="1">
    <citation type="journal article" date="2015" name="Fungal Genet. Biol.">
        <title>Evolution of novel wood decay mechanisms in Agaricales revealed by the genome sequences of Fistulina hepatica and Cylindrobasidium torrendii.</title>
        <authorList>
            <person name="Floudas D."/>
            <person name="Held B.W."/>
            <person name="Riley R."/>
            <person name="Nagy L.G."/>
            <person name="Koehler G."/>
            <person name="Ransdell A.S."/>
            <person name="Younus H."/>
            <person name="Chow J."/>
            <person name="Chiniquy J."/>
            <person name="Lipzen A."/>
            <person name="Tritt A."/>
            <person name="Sun H."/>
            <person name="Haridas S."/>
            <person name="LaButti K."/>
            <person name="Ohm R.A."/>
            <person name="Kues U."/>
            <person name="Blanchette R.A."/>
            <person name="Grigoriev I.V."/>
            <person name="Minto R.E."/>
            <person name="Hibbett D.S."/>
        </authorList>
    </citation>
    <scope>NUCLEOTIDE SEQUENCE [LARGE SCALE GENOMIC DNA]</scope>
    <source>
        <strain evidence="3 4">FP15055 ss-10</strain>
    </source>
</reference>
<dbReference type="STRING" id="1314674.A0A0D7BAN6"/>
<dbReference type="GO" id="GO:0016020">
    <property type="term" value="C:membrane"/>
    <property type="evidence" value="ECO:0007669"/>
    <property type="project" value="TreeGrafter"/>
</dbReference>
<sequence length="332" mass="37016">MPFIKVKTSSGEVKFFYTISTPTSTNAKTIDKKIPTVLFLHSVYIAQEVFELQWEDPRIRRFNCVAVDMREHGYTTGSKVPQGYGQRDAANDVALVMDALKIPAYHIVAQSMGTIVALALAVYHPKKVLSMFLVSPLALKETADVLEGREEIAEYWKQGFPDGNPDITTLQDAVYGAMQFGFSNRMDGLSHALVARTYPIIVKTCSPKHFDIYDRMMGDFSNNRREYAPSELAKISGPVQLVHGGADIVYPLERAQTFLRCLQNAGVDVTLSQIPDAPHWACTYMSTAFKMNDMMSGFLERACKSGAPPIPEQVTSPWEGDLLKAGWEKEDD</sequence>
<dbReference type="PANTHER" id="PTHR43798:SF5">
    <property type="entry name" value="MONOACYLGLYCEROL LIPASE ABHD6"/>
    <property type="match status" value="1"/>
</dbReference>
<dbReference type="OrthoDB" id="19657at2759"/>
<proteinExistence type="predicted"/>
<dbReference type="InterPro" id="IPR000073">
    <property type="entry name" value="AB_hydrolase_1"/>
</dbReference>
<dbReference type="PANTHER" id="PTHR43798">
    <property type="entry name" value="MONOACYLGLYCEROL LIPASE"/>
    <property type="match status" value="1"/>
</dbReference>
<feature type="region of interest" description="Disordered" evidence="1">
    <location>
        <begin position="309"/>
        <end position="332"/>
    </location>
</feature>
<feature type="domain" description="AB hydrolase-1" evidence="2">
    <location>
        <begin position="61"/>
        <end position="282"/>
    </location>
</feature>
<keyword evidence="4" id="KW-1185">Reference proteome</keyword>